<keyword evidence="6" id="KW-1185">Reference proteome</keyword>
<dbReference type="InterPro" id="IPR057309">
    <property type="entry name" value="PcsB_CC"/>
</dbReference>
<protein>
    <recommendedName>
        <fullName evidence="7">Transglycosylase SLT domain-containing protein</fullName>
    </recommendedName>
</protein>
<proteinExistence type="predicted"/>
<sequence length="382" mass="42870">MYRSIMILFCGIFAFSMFAVRSTEVQAKETTLMHLQKDYRKAKVRSTQLQEQMVSLTKAQQQVASRLAQTEQSLIRAELQQRSQEHIIALLHAQIQQDRRMTDKFARKAEVADTQLRGQLEFWYEQGSLPYIEVLLAAHSFSDFLYRVSAMDALLVQQKEVFTEDARILKKFEVLTAHEKLDEQRAQAVYASVKAGREKIAASFTVEKNLIAHVETLKSVAQINRGQQIEMMQRLASQIAAVEMEQARMAAEEAAKKAKNYSAVTAPPAGALLNSAAVQNDLTIAISDTDVPRSWLPWLLLLVQYESGGNPSAQCPVAVDGEHASGLMQMLPETFARYALAGHDNIWNPVDNAIAAIRYIQAAYGSPWNIPGIQQESTYRGY</sequence>
<feature type="signal peptide" evidence="2">
    <location>
        <begin position="1"/>
        <end position="19"/>
    </location>
</feature>
<dbReference type="Gene3D" id="6.10.250.3150">
    <property type="match status" value="1"/>
</dbReference>
<feature type="domain" description="Peptidoglycan hydrolase PcsB coiled-coil" evidence="4">
    <location>
        <begin position="115"/>
        <end position="165"/>
    </location>
</feature>
<dbReference type="InterPro" id="IPR023346">
    <property type="entry name" value="Lysozyme-like_dom_sf"/>
</dbReference>
<comment type="caution">
    <text evidence="5">The sequence shown here is derived from an EMBL/GenBank/DDBJ whole genome shotgun (WGS) entry which is preliminary data.</text>
</comment>
<dbReference type="RefSeq" id="WP_241712382.1">
    <property type="nucleotide sequence ID" value="NZ_JALBUF010000002.1"/>
</dbReference>
<dbReference type="Pfam" id="PF24568">
    <property type="entry name" value="CC_PcsB"/>
    <property type="match status" value="1"/>
</dbReference>
<feature type="domain" description="Transglycosylase SLT" evidence="3">
    <location>
        <begin position="292"/>
        <end position="365"/>
    </location>
</feature>
<gene>
    <name evidence="5" type="ORF">MM817_01044</name>
</gene>
<keyword evidence="1 2" id="KW-0732">Signal</keyword>
<accession>A0A9X1V7R5</accession>
<dbReference type="Gene3D" id="1.10.530.10">
    <property type="match status" value="1"/>
</dbReference>
<evidence type="ECO:0000256" key="2">
    <source>
        <dbReference type="SAM" id="SignalP"/>
    </source>
</evidence>
<dbReference type="AlphaFoldDB" id="A0A9X1V7R5"/>
<evidence type="ECO:0008006" key="7">
    <source>
        <dbReference type="Google" id="ProtNLM"/>
    </source>
</evidence>
<feature type="chain" id="PRO_5040831268" description="Transglycosylase SLT domain-containing protein" evidence="2">
    <location>
        <begin position="20"/>
        <end position="382"/>
    </location>
</feature>
<dbReference type="EMBL" id="JALBUF010000002">
    <property type="protein sequence ID" value="MCI0182775.1"/>
    <property type="molecule type" value="Genomic_DNA"/>
</dbReference>
<evidence type="ECO:0000313" key="5">
    <source>
        <dbReference type="EMBL" id="MCI0182775.1"/>
    </source>
</evidence>
<evidence type="ECO:0000256" key="1">
    <source>
        <dbReference type="ARBA" id="ARBA00022729"/>
    </source>
</evidence>
<organism evidence="5 6">
    <name type="scientific">Sulfoacidibacillus ferrooxidans</name>
    <dbReference type="NCBI Taxonomy" id="2005001"/>
    <lineage>
        <taxon>Bacteria</taxon>
        <taxon>Bacillati</taxon>
        <taxon>Bacillota</taxon>
        <taxon>Bacilli</taxon>
        <taxon>Bacillales</taxon>
        <taxon>Alicyclobacillaceae</taxon>
        <taxon>Sulfoacidibacillus</taxon>
    </lineage>
</organism>
<reference evidence="5" key="1">
    <citation type="submission" date="2022-03" db="EMBL/GenBank/DDBJ databases">
        <title>Draft Genome Sequence of Firmicute Strain S0AB, a Heterotrophic Iron/Sulfur-Oxidizing Extreme Acidophile.</title>
        <authorList>
            <person name="Vergara E."/>
            <person name="Pakostova E."/>
            <person name="Johnson D.B."/>
            <person name="Holmes D.S."/>
        </authorList>
    </citation>
    <scope>NUCLEOTIDE SEQUENCE</scope>
    <source>
        <strain evidence="5">S0AB</strain>
    </source>
</reference>
<dbReference type="Proteomes" id="UP001139263">
    <property type="component" value="Unassembled WGS sequence"/>
</dbReference>
<name>A0A9X1V7R5_9BACL</name>
<evidence type="ECO:0000313" key="6">
    <source>
        <dbReference type="Proteomes" id="UP001139263"/>
    </source>
</evidence>
<dbReference type="InterPro" id="IPR008258">
    <property type="entry name" value="Transglycosylase_SLT_dom_1"/>
</dbReference>
<evidence type="ECO:0000259" key="3">
    <source>
        <dbReference type="Pfam" id="PF01464"/>
    </source>
</evidence>
<evidence type="ECO:0000259" key="4">
    <source>
        <dbReference type="Pfam" id="PF24568"/>
    </source>
</evidence>
<dbReference type="SUPFAM" id="SSF53955">
    <property type="entry name" value="Lysozyme-like"/>
    <property type="match status" value="1"/>
</dbReference>
<dbReference type="Pfam" id="PF01464">
    <property type="entry name" value="SLT"/>
    <property type="match status" value="1"/>
</dbReference>